<feature type="coiled-coil region" evidence="9">
    <location>
        <begin position="44"/>
        <end position="78"/>
    </location>
</feature>
<evidence type="ECO:0000256" key="6">
    <source>
        <dbReference type="ARBA" id="ARBA00023274"/>
    </source>
</evidence>
<dbReference type="InterPro" id="IPR020070">
    <property type="entry name" value="Ribosomal_bL9_N"/>
</dbReference>
<evidence type="ECO:0000256" key="9">
    <source>
        <dbReference type="SAM" id="Coils"/>
    </source>
</evidence>
<proteinExistence type="inferred from homology"/>
<evidence type="ECO:0000256" key="8">
    <source>
        <dbReference type="HAMAP-Rule" id="MF_00503"/>
    </source>
</evidence>
<keyword evidence="12" id="KW-1185">Reference proteome</keyword>
<comment type="caution">
    <text evidence="11">The sequence shown here is derived from an EMBL/GenBank/DDBJ whole genome shotgun (WGS) entry which is preliminary data.</text>
</comment>
<feature type="domain" description="Ribosomal protein L9" evidence="10">
    <location>
        <begin position="13"/>
        <end position="40"/>
    </location>
</feature>
<dbReference type="InterPro" id="IPR036791">
    <property type="entry name" value="Ribosomal_bL9_C_sf"/>
</dbReference>
<dbReference type="PANTHER" id="PTHR21368">
    <property type="entry name" value="50S RIBOSOMAL PROTEIN L9"/>
    <property type="match status" value="1"/>
</dbReference>
<keyword evidence="9" id="KW-0175">Coiled coil</keyword>
<comment type="similarity">
    <text evidence="2 8">Belongs to the bacterial ribosomal protein bL9 family.</text>
</comment>
<dbReference type="InterPro" id="IPR000244">
    <property type="entry name" value="Ribosomal_bL9"/>
</dbReference>
<evidence type="ECO:0000313" key="11">
    <source>
        <dbReference type="EMBL" id="OOE03164.1"/>
    </source>
</evidence>
<protein>
    <recommendedName>
        <fullName evidence="7 8">Large ribosomal subunit protein bL9</fullName>
    </recommendedName>
</protein>
<reference evidence="12" key="1">
    <citation type="submission" date="2016-11" db="EMBL/GenBank/DDBJ databases">
        <title>Draft genome sequence of Anoxybacillus sp. strain 103 isolated from the Qarvajar hot spring in Nagorno-Karabach.</title>
        <authorList>
            <person name="Hovhannisyan P."/>
            <person name="Panosyan H."/>
            <person name="Birkeland N.-K."/>
        </authorList>
    </citation>
    <scope>NUCLEOTIDE SEQUENCE [LARGE SCALE GENOMIC DNA]</scope>
    <source>
        <strain evidence="12">103</strain>
    </source>
</reference>
<dbReference type="InterPro" id="IPR020069">
    <property type="entry name" value="Ribosomal_bL9_C"/>
</dbReference>
<evidence type="ECO:0000256" key="7">
    <source>
        <dbReference type="ARBA" id="ARBA00035292"/>
    </source>
</evidence>
<dbReference type="Proteomes" id="UP000188458">
    <property type="component" value="Unassembled WGS sequence"/>
</dbReference>
<dbReference type="FunFam" id="3.10.430.100:FF:000002">
    <property type="entry name" value="50S ribosomal protein L9"/>
    <property type="match status" value="1"/>
</dbReference>
<dbReference type="Pfam" id="PF01281">
    <property type="entry name" value="Ribosomal_L9_N"/>
    <property type="match status" value="1"/>
</dbReference>
<dbReference type="InterPro" id="IPR020594">
    <property type="entry name" value="Ribosomal_bL9_bac/chp"/>
</dbReference>
<keyword evidence="6 8" id="KW-0687">Ribonucleoprotein</keyword>
<dbReference type="InterPro" id="IPR009027">
    <property type="entry name" value="Ribosomal_bL9/RNase_H1_N"/>
</dbReference>
<dbReference type="SUPFAM" id="SSF55653">
    <property type="entry name" value="Ribosomal protein L9 C-domain"/>
    <property type="match status" value="1"/>
</dbReference>
<evidence type="ECO:0000256" key="3">
    <source>
        <dbReference type="ARBA" id="ARBA00022730"/>
    </source>
</evidence>
<dbReference type="NCBIfam" id="TIGR00158">
    <property type="entry name" value="L9"/>
    <property type="match status" value="1"/>
</dbReference>
<dbReference type="GO" id="GO:0003735">
    <property type="term" value="F:structural constituent of ribosome"/>
    <property type="evidence" value="ECO:0007669"/>
    <property type="project" value="InterPro"/>
</dbReference>
<dbReference type="GO" id="GO:0006412">
    <property type="term" value="P:translation"/>
    <property type="evidence" value="ECO:0007669"/>
    <property type="project" value="UniProtKB-UniRule"/>
</dbReference>
<keyword evidence="4 8" id="KW-0694">RNA-binding</keyword>
<dbReference type="HAMAP" id="MF_00503">
    <property type="entry name" value="Ribosomal_bL9"/>
    <property type="match status" value="1"/>
</dbReference>
<evidence type="ECO:0000256" key="5">
    <source>
        <dbReference type="ARBA" id="ARBA00022980"/>
    </source>
</evidence>
<dbReference type="AlphaFoldDB" id="A0A1V3FNP5"/>
<sequence length="149" mass="16590">MKVIFLKDVKGKGKKGEVKNVADGYAQNFLFKQGLAIEATPANLKALEAQKNKQKKEAEEELARAKKLKEKIDTLTVELFAKAGEGGRLFGSITSKQIAEALQQQHDIKIDKRKIELDDAIRALGYTNVPIKLHPEVTATLKVHVQEQK</sequence>
<dbReference type="GO" id="GO:1990904">
    <property type="term" value="C:ribonucleoprotein complex"/>
    <property type="evidence" value="ECO:0007669"/>
    <property type="project" value="UniProtKB-KW"/>
</dbReference>
<evidence type="ECO:0000313" key="12">
    <source>
        <dbReference type="Proteomes" id="UP000188458"/>
    </source>
</evidence>
<dbReference type="PROSITE" id="PS00651">
    <property type="entry name" value="RIBOSOMAL_L9"/>
    <property type="match status" value="1"/>
</dbReference>
<organism evidence="11 12">
    <name type="scientific">Anoxybacillus kestanbolensis</name>
    <dbReference type="NCBI Taxonomy" id="227476"/>
    <lineage>
        <taxon>Bacteria</taxon>
        <taxon>Bacillati</taxon>
        <taxon>Bacillota</taxon>
        <taxon>Bacilli</taxon>
        <taxon>Bacillales</taxon>
        <taxon>Anoxybacillaceae</taxon>
        <taxon>Anoxybacillus</taxon>
    </lineage>
</organism>
<dbReference type="InterPro" id="IPR036935">
    <property type="entry name" value="Ribosomal_bL9_N_sf"/>
</dbReference>
<dbReference type="Gene3D" id="3.40.5.10">
    <property type="entry name" value="Ribosomal protein L9, N-terminal domain"/>
    <property type="match status" value="1"/>
</dbReference>
<dbReference type="FunFam" id="3.40.5.10:FF:000002">
    <property type="entry name" value="50S ribosomal protein L9"/>
    <property type="match status" value="1"/>
</dbReference>
<name>A0A1V3FNP5_9BACL</name>
<gene>
    <name evidence="8" type="primary">rplI</name>
    <name evidence="11" type="ORF">BO219_07660</name>
</gene>
<dbReference type="Gene3D" id="3.10.430.100">
    <property type="entry name" value="Ribosomal protein L9, C-terminal domain"/>
    <property type="match status" value="1"/>
</dbReference>
<dbReference type="GO" id="GO:0019843">
    <property type="term" value="F:rRNA binding"/>
    <property type="evidence" value="ECO:0007669"/>
    <property type="project" value="UniProtKB-UniRule"/>
</dbReference>
<keyword evidence="3 8" id="KW-0699">rRNA-binding</keyword>
<evidence type="ECO:0000256" key="1">
    <source>
        <dbReference type="ARBA" id="ARBA00003058"/>
    </source>
</evidence>
<accession>A0A1V3FNP5</accession>
<evidence type="ECO:0000256" key="4">
    <source>
        <dbReference type="ARBA" id="ARBA00022884"/>
    </source>
</evidence>
<comment type="function">
    <text evidence="1 8">Binds to the 23S rRNA.</text>
</comment>
<keyword evidence="5 8" id="KW-0689">Ribosomal protein</keyword>
<dbReference type="GO" id="GO:0005840">
    <property type="term" value="C:ribosome"/>
    <property type="evidence" value="ECO:0007669"/>
    <property type="project" value="UniProtKB-KW"/>
</dbReference>
<evidence type="ECO:0000259" key="10">
    <source>
        <dbReference type="PROSITE" id="PS00651"/>
    </source>
</evidence>
<dbReference type="Pfam" id="PF03948">
    <property type="entry name" value="Ribosomal_L9_C"/>
    <property type="match status" value="1"/>
</dbReference>
<dbReference type="RefSeq" id="WP_006321121.1">
    <property type="nucleotide sequence ID" value="NZ_JALLIW010000013.1"/>
</dbReference>
<evidence type="ECO:0000256" key="2">
    <source>
        <dbReference type="ARBA" id="ARBA00010605"/>
    </source>
</evidence>
<dbReference type="SUPFAM" id="SSF55658">
    <property type="entry name" value="L9 N-domain-like"/>
    <property type="match status" value="1"/>
</dbReference>
<dbReference type="EMBL" id="MQAD01000010">
    <property type="protein sequence ID" value="OOE03164.1"/>
    <property type="molecule type" value="Genomic_DNA"/>
</dbReference>